<dbReference type="HOGENOM" id="CLU_132902_0_0_1"/>
<keyword evidence="2" id="KW-1185">Reference proteome</keyword>
<reference evidence="1" key="1">
    <citation type="submission" date="2015-04" db="UniProtKB">
        <authorList>
            <consortium name="EnsemblPlants"/>
        </authorList>
    </citation>
    <scope>IDENTIFICATION</scope>
</reference>
<proteinExistence type="predicted"/>
<sequence>MECFIIEQMSSYKGVKCYKTKEVRRENGGQSNSISGITSLRSPAPAEALPDDIRLDVKALLEKDFLEEGQLDVSLFDELLPNGDFLSRGLTHDNRFADKLRAEGDNLSNGLSEGSCCAPEVLNS</sequence>
<evidence type="ECO:0000313" key="2">
    <source>
        <dbReference type="Proteomes" id="UP000026962"/>
    </source>
</evidence>
<name>A0A0E0KCC9_ORYPU</name>
<dbReference type="EnsemblPlants" id="OPUNC03G12920.1">
    <property type="protein sequence ID" value="OPUNC03G12920.1"/>
    <property type="gene ID" value="OPUNC03G12920"/>
</dbReference>
<organism evidence="1">
    <name type="scientific">Oryza punctata</name>
    <name type="common">Red rice</name>
    <dbReference type="NCBI Taxonomy" id="4537"/>
    <lineage>
        <taxon>Eukaryota</taxon>
        <taxon>Viridiplantae</taxon>
        <taxon>Streptophyta</taxon>
        <taxon>Embryophyta</taxon>
        <taxon>Tracheophyta</taxon>
        <taxon>Spermatophyta</taxon>
        <taxon>Magnoliopsida</taxon>
        <taxon>Liliopsida</taxon>
        <taxon>Poales</taxon>
        <taxon>Poaceae</taxon>
        <taxon>BOP clade</taxon>
        <taxon>Oryzoideae</taxon>
        <taxon>Oryzeae</taxon>
        <taxon>Oryzinae</taxon>
        <taxon>Oryza</taxon>
    </lineage>
</organism>
<dbReference type="Proteomes" id="UP000026962">
    <property type="component" value="Chromosome 3"/>
</dbReference>
<reference evidence="1" key="2">
    <citation type="submission" date="2018-05" db="EMBL/GenBank/DDBJ databases">
        <title>OpunRS2 (Oryza punctata Reference Sequence Version 2).</title>
        <authorList>
            <person name="Zhang J."/>
            <person name="Kudrna D."/>
            <person name="Lee S."/>
            <person name="Talag J."/>
            <person name="Welchert J."/>
            <person name="Wing R.A."/>
        </authorList>
    </citation>
    <scope>NUCLEOTIDE SEQUENCE [LARGE SCALE GENOMIC DNA]</scope>
</reference>
<evidence type="ECO:0000313" key="1">
    <source>
        <dbReference type="EnsemblPlants" id="OPUNC03G12920.1"/>
    </source>
</evidence>
<dbReference type="Gramene" id="OPUNC03G12920.1">
    <property type="protein sequence ID" value="OPUNC03G12920.1"/>
    <property type="gene ID" value="OPUNC03G12920"/>
</dbReference>
<dbReference type="OMA" id="SCCAPEV"/>
<dbReference type="AlphaFoldDB" id="A0A0E0KCC9"/>
<accession>A0A0E0KCC9</accession>
<protein>
    <submittedName>
        <fullName evidence="1">Uncharacterized protein</fullName>
    </submittedName>
</protein>